<feature type="domain" description="HTH lysR-type" evidence="5">
    <location>
        <begin position="1"/>
        <end position="59"/>
    </location>
</feature>
<evidence type="ECO:0000259" key="5">
    <source>
        <dbReference type="PROSITE" id="PS50931"/>
    </source>
</evidence>
<gene>
    <name evidence="6" type="ORF">DL1_10195</name>
</gene>
<comment type="similarity">
    <text evidence="1">Belongs to the LysR transcriptional regulatory family.</text>
</comment>
<proteinExistence type="inferred from homology"/>
<dbReference type="PANTHER" id="PTHR30537">
    <property type="entry name" value="HTH-TYPE TRANSCRIPTIONAL REGULATOR"/>
    <property type="match status" value="1"/>
</dbReference>
<accession>A0A074TH71</accession>
<sequence length="297" mass="32089">MDLTDQLRAFVATAQTGSFTAAAERMGISNRLSSKYVAELEARLGTRLLQRTTRRVGLTPAGERLLAQAPDWLDGLDAMLGDVTEQTRGYSGLLRISAPVTFGESHIAAMLARFVQAHPALEIDLRLSDSHVDLASEGIDLAFRIGRLQDSALKSRRLARFGMKIAASPAYLARAGVPSRPEELTDHACIHDTNHGQRALWTIGTAEAPREIRIRPALRVNSARAARELALAGHGITFGPDFVLGPDIAAGRLQALMPGLALPERTLHAVYLDGPALPRKLRALIEFAAQDLRGLSA</sequence>
<evidence type="ECO:0000256" key="4">
    <source>
        <dbReference type="ARBA" id="ARBA00023163"/>
    </source>
</evidence>
<keyword evidence="2" id="KW-0805">Transcription regulation</keyword>
<evidence type="ECO:0000313" key="6">
    <source>
        <dbReference type="EMBL" id="KEP71014.1"/>
    </source>
</evidence>
<dbReference type="RefSeq" id="WP_038062401.1">
    <property type="nucleotide sequence ID" value="NZ_FOVB01000003.1"/>
</dbReference>
<dbReference type="Proteomes" id="UP000027725">
    <property type="component" value="Unassembled WGS sequence"/>
</dbReference>
<keyword evidence="3" id="KW-0238">DNA-binding</keyword>
<dbReference type="InterPro" id="IPR000847">
    <property type="entry name" value="LysR_HTH_N"/>
</dbReference>
<dbReference type="InterPro" id="IPR058163">
    <property type="entry name" value="LysR-type_TF_proteobact-type"/>
</dbReference>
<dbReference type="SUPFAM" id="SSF46785">
    <property type="entry name" value="Winged helix' DNA-binding domain"/>
    <property type="match status" value="1"/>
</dbReference>
<keyword evidence="7" id="KW-1185">Reference proteome</keyword>
<dbReference type="Gene3D" id="1.10.10.10">
    <property type="entry name" value="Winged helix-like DNA-binding domain superfamily/Winged helix DNA-binding domain"/>
    <property type="match status" value="1"/>
</dbReference>
<name>A0A074TH71_9RHOB</name>
<dbReference type="InterPro" id="IPR036388">
    <property type="entry name" value="WH-like_DNA-bd_sf"/>
</dbReference>
<dbReference type="Pfam" id="PF00126">
    <property type="entry name" value="HTH_1"/>
    <property type="match status" value="1"/>
</dbReference>
<keyword evidence="4" id="KW-0804">Transcription</keyword>
<protein>
    <submittedName>
        <fullName evidence="6">LysR family transcriptional regulator</fullName>
    </submittedName>
</protein>
<evidence type="ECO:0000313" key="7">
    <source>
        <dbReference type="Proteomes" id="UP000027725"/>
    </source>
</evidence>
<dbReference type="FunFam" id="1.10.10.10:FF:000001">
    <property type="entry name" value="LysR family transcriptional regulator"/>
    <property type="match status" value="1"/>
</dbReference>
<dbReference type="Gene3D" id="3.40.190.290">
    <property type="match status" value="1"/>
</dbReference>
<dbReference type="EMBL" id="JHEH01000003">
    <property type="protein sequence ID" value="KEP71014.1"/>
    <property type="molecule type" value="Genomic_DNA"/>
</dbReference>
<dbReference type="STRING" id="1185766.SAMN05216224_103255"/>
<dbReference type="InterPro" id="IPR036390">
    <property type="entry name" value="WH_DNA-bd_sf"/>
</dbReference>
<evidence type="ECO:0000256" key="2">
    <source>
        <dbReference type="ARBA" id="ARBA00023015"/>
    </source>
</evidence>
<dbReference type="GO" id="GO:0043565">
    <property type="term" value="F:sequence-specific DNA binding"/>
    <property type="evidence" value="ECO:0007669"/>
    <property type="project" value="TreeGrafter"/>
</dbReference>
<dbReference type="GO" id="GO:0003700">
    <property type="term" value="F:DNA-binding transcription factor activity"/>
    <property type="evidence" value="ECO:0007669"/>
    <property type="project" value="InterPro"/>
</dbReference>
<dbReference type="SUPFAM" id="SSF53850">
    <property type="entry name" value="Periplasmic binding protein-like II"/>
    <property type="match status" value="1"/>
</dbReference>
<dbReference type="AlphaFoldDB" id="A0A074TH71"/>
<dbReference type="PANTHER" id="PTHR30537:SF35">
    <property type="entry name" value="TRANSCRIPTIONAL REGULATORY PROTEIN"/>
    <property type="match status" value="1"/>
</dbReference>
<dbReference type="OrthoDB" id="9813056at2"/>
<evidence type="ECO:0000256" key="1">
    <source>
        <dbReference type="ARBA" id="ARBA00009437"/>
    </source>
</evidence>
<reference evidence="6 7" key="1">
    <citation type="submission" date="2014-03" db="EMBL/GenBank/DDBJ databases">
        <title>The draft genome sequence of Thioclava dalianensis DLFJ1-1.</title>
        <authorList>
            <person name="Lai Q."/>
            <person name="Shao Z."/>
        </authorList>
    </citation>
    <scope>NUCLEOTIDE SEQUENCE [LARGE SCALE GENOMIC DNA]</scope>
    <source>
        <strain evidence="6 7">DLFJ1-1</strain>
    </source>
</reference>
<dbReference type="CDD" id="cd08422">
    <property type="entry name" value="PBP2_CrgA_like"/>
    <property type="match status" value="1"/>
</dbReference>
<organism evidence="6 7">
    <name type="scientific">Thioclava dalianensis</name>
    <dbReference type="NCBI Taxonomy" id="1185766"/>
    <lineage>
        <taxon>Bacteria</taxon>
        <taxon>Pseudomonadati</taxon>
        <taxon>Pseudomonadota</taxon>
        <taxon>Alphaproteobacteria</taxon>
        <taxon>Rhodobacterales</taxon>
        <taxon>Paracoccaceae</taxon>
        <taxon>Thioclava</taxon>
    </lineage>
</organism>
<dbReference type="eggNOG" id="COG0583">
    <property type="taxonomic scope" value="Bacteria"/>
</dbReference>
<dbReference type="GO" id="GO:0006351">
    <property type="term" value="P:DNA-templated transcription"/>
    <property type="evidence" value="ECO:0007669"/>
    <property type="project" value="TreeGrafter"/>
</dbReference>
<dbReference type="PROSITE" id="PS50931">
    <property type="entry name" value="HTH_LYSR"/>
    <property type="match status" value="1"/>
</dbReference>
<evidence type="ECO:0000256" key="3">
    <source>
        <dbReference type="ARBA" id="ARBA00023125"/>
    </source>
</evidence>
<comment type="caution">
    <text evidence="6">The sequence shown here is derived from an EMBL/GenBank/DDBJ whole genome shotgun (WGS) entry which is preliminary data.</text>
</comment>
<dbReference type="InterPro" id="IPR005119">
    <property type="entry name" value="LysR_subst-bd"/>
</dbReference>
<dbReference type="Pfam" id="PF03466">
    <property type="entry name" value="LysR_substrate"/>
    <property type="match status" value="1"/>
</dbReference>